<dbReference type="EMBL" id="KV875096">
    <property type="protein sequence ID" value="OIW31282.1"/>
    <property type="molecule type" value="Genomic_DNA"/>
</dbReference>
<sequence>MGSTQSRAGVLRDRANRGRSSASGRAGGEGGSRGASSGGKVAGRGVEAVGRGDGVCAPQGDGLGLGHSASGGGGAETICGRQKRKQKSGCYRWEMHLSDDVLLILRISTVKVVRLVGW</sequence>
<feature type="region of interest" description="Disordered" evidence="1">
    <location>
        <begin position="1"/>
        <end position="46"/>
    </location>
</feature>
<reference evidence="2 3" key="1">
    <citation type="submission" date="2016-10" db="EMBL/GenBank/DDBJ databases">
        <title>Draft genome sequence of Coniochaeta ligniaria NRRL30616, a lignocellulolytic fungus for bioabatement of inhibitors in plant biomass hydrolysates.</title>
        <authorList>
            <consortium name="DOE Joint Genome Institute"/>
            <person name="Jimenez D.J."/>
            <person name="Hector R.E."/>
            <person name="Riley R."/>
            <person name="Sun H."/>
            <person name="Grigoriev I.V."/>
            <person name="Van Elsas J.D."/>
            <person name="Nichols N.N."/>
        </authorList>
    </citation>
    <scope>NUCLEOTIDE SEQUENCE [LARGE SCALE GENOMIC DNA]</scope>
    <source>
        <strain evidence="2 3">NRRL 30616</strain>
    </source>
</reference>
<dbReference type="InParanoid" id="A0A1J7JU62"/>
<accession>A0A1J7JU62</accession>
<protein>
    <submittedName>
        <fullName evidence="2">Uncharacterized protein</fullName>
    </submittedName>
</protein>
<name>A0A1J7JU62_9PEZI</name>
<keyword evidence="3" id="KW-1185">Reference proteome</keyword>
<gene>
    <name evidence="2" type="ORF">CONLIGDRAFT_308757</name>
</gene>
<organism evidence="2 3">
    <name type="scientific">Coniochaeta ligniaria NRRL 30616</name>
    <dbReference type="NCBI Taxonomy" id="1408157"/>
    <lineage>
        <taxon>Eukaryota</taxon>
        <taxon>Fungi</taxon>
        <taxon>Dikarya</taxon>
        <taxon>Ascomycota</taxon>
        <taxon>Pezizomycotina</taxon>
        <taxon>Sordariomycetes</taxon>
        <taxon>Sordariomycetidae</taxon>
        <taxon>Coniochaetales</taxon>
        <taxon>Coniochaetaceae</taxon>
        <taxon>Coniochaeta</taxon>
    </lineage>
</organism>
<evidence type="ECO:0000256" key="1">
    <source>
        <dbReference type="SAM" id="MobiDB-lite"/>
    </source>
</evidence>
<dbReference type="AlphaFoldDB" id="A0A1J7JU62"/>
<dbReference type="Proteomes" id="UP000182658">
    <property type="component" value="Unassembled WGS sequence"/>
</dbReference>
<proteinExistence type="predicted"/>
<feature type="compositionally biased region" description="Gly residues" evidence="1">
    <location>
        <begin position="25"/>
        <end position="42"/>
    </location>
</feature>
<evidence type="ECO:0000313" key="3">
    <source>
        <dbReference type="Proteomes" id="UP000182658"/>
    </source>
</evidence>
<evidence type="ECO:0000313" key="2">
    <source>
        <dbReference type="EMBL" id="OIW31282.1"/>
    </source>
</evidence>